<evidence type="ECO:0000256" key="1">
    <source>
        <dbReference type="SAM" id="MobiDB-lite"/>
    </source>
</evidence>
<name>A0A8X6NSH7_NEPPI</name>
<comment type="caution">
    <text evidence="2">The sequence shown here is derived from an EMBL/GenBank/DDBJ whole genome shotgun (WGS) entry which is preliminary data.</text>
</comment>
<dbReference type="EMBL" id="BMAW01012484">
    <property type="protein sequence ID" value="GFT28872.1"/>
    <property type="molecule type" value="Genomic_DNA"/>
</dbReference>
<evidence type="ECO:0000313" key="3">
    <source>
        <dbReference type="Proteomes" id="UP000887013"/>
    </source>
</evidence>
<feature type="region of interest" description="Disordered" evidence="1">
    <location>
        <begin position="22"/>
        <end position="54"/>
    </location>
</feature>
<proteinExistence type="predicted"/>
<sequence length="92" mass="10245">MSRRTIDKINLSEKGIFQLYQEISESDSDSDGKSDFTDEDYIPEDGNASTSGDECSLITRSAQNYYSCESENEVSIIITDSQLASTSRGRNQ</sequence>
<dbReference type="AlphaFoldDB" id="A0A8X6NSH7"/>
<protein>
    <submittedName>
        <fullName evidence="2">Uncharacterized protein</fullName>
    </submittedName>
</protein>
<dbReference type="Proteomes" id="UP000887013">
    <property type="component" value="Unassembled WGS sequence"/>
</dbReference>
<evidence type="ECO:0000313" key="2">
    <source>
        <dbReference type="EMBL" id="GFT28872.1"/>
    </source>
</evidence>
<reference evidence="2" key="1">
    <citation type="submission" date="2020-08" db="EMBL/GenBank/DDBJ databases">
        <title>Multicomponent nature underlies the extraordinary mechanical properties of spider dragline silk.</title>
        <authorList>
            <person name="Kono N."/>
            <person name="Nakamura H."/>
            <person name="Mori M."/>
            <person name="Yoshida Y."/>
            <person name="Ohtoshi R."/>
            <person name="Malay A.D."/>
            <person name="Moran D.A.P."/>
            <person name="Tomita M."/>
            <person name="Numata K."/>
            <person name="Arakawa K."/>
        </authorList>
    </citation>
    <scope>NUCLEOTIDE SEQUENCE</scope>
</reference>
<accession>A0A8X6NSH7</accession>
<organism evidence="2 3">
    <name type="scientific">Nephila pilipes</name>
    <name type="common">Giant wood spider</name>
    <name type="synonym">Nephila maculata</name>
    <dbReference type="NCBI Taxonomy" id="299642"/>
    <lineage>
        <taxon>Eukaryota</taxon>
        <taxon>Metazoa</taxon>
        <taxon>Ecdysozoa</taxon>
        <taxon>Arthropoda</taxon>
        <taxon>Chelicerata</taxon>
        <taxon>Arachnida</taxon>
        <taxon>Araneae</taxon>
        <taxon>Araneomorphae</taxon>
        <taxon>Entelegynae</taxon>
        <taxon>Araneoidea</taxon>
        <taxon>Nephilidae</taxon>
        <taxon>Nephila</taxon>
    </lineage>
</organism>
<gene>
    <name evidence="2" type="ORF">NPIL_494601</name>
</gene>
<keyword evidence="3" id="KW-1185">Reference proteome</keyword>